<organism evidence="1 2">
    <name type="scientific">Periplaneta americana</name>
    <name type="common">American cockroach</name>
    <name type="synonym">Blatta americana</name>
    <dbReference type="NCBI Taxonomy" id="6978"/>
    <lineage>
        <taxon>Eukaryota</taxon>
        <taxon>Metazoa</taxon>
        <taxon>Ecdysozoa</taxon>
        <taxon>Arthropoda</taxon>
        <taxon>Hexapoda</taxon>
        <taxon>Insecta</taxon>
        <taxon>Pterygota</taxon>
        <taxon>Neoptera</taxon>
        <taxon>Polyneoptera</taxon>
        <taxon>Dictyoptera</taxon>
        <taxon>Blattodea</taxon>
        <taxon>Blattoidea</taxon>
        <taxon>Blattidae</taxon>
        <taxon>Blattinae</taxon>
        <taxon>Periplaneta</taxon>
    </lineage>
</organism>
<name>A0ABQ8TVB9_PERAM</name>
<accession>A0ABQ8TVB9</accession>
<comment type="caution">
    <text evidence="1">The sequence shown here is derived from an EMBL/GenBank/DDBJ whole genome shotgun (WGS) entry which is preliminary data.</text>
</comment>
<proteinExistence type="predicted"/>
<evidence type="ECO:0000313" key="2">
    <source>
        <dbReference type="Proteomes" id="UP001148838"/>
    </source>
</evidence>
<dbReference type="EMBL" id="JAJSOF020000001">
    <property type="protein sequence ID" value="KAJ4450671.1"/>
    <property type="molecule type" value="Genomic_DNA"/>
</dbReference>
<evidence type="ECO:0000313" key="1">
    <source>
        <dbReference type="EMBL" id="KAJ4450671.1"/>
    </source>
</evidence>
<gene>
    <name evidence="1" type="ORF">ANN_02100</name>
</gene>
<dbReference type="Proteomes" id="UP001148838">
    <property type="component" value="Unassembled WGS sequence"/>
</dbReference>
<reference evidence="1 2" key="1">
    <citation type="journal article" date="2022" name="Allergy">
        <title>Genome assembly and annotation of Periplaneta americana reveal a comprehensive cockroach allergen profile.</title>
        <authorList>
            <person name="Wang L."/>
            <person name="Xiong Q."/>
            <person name="Saelim N."/>
            <person name="Wang L."/>
            <person name="Nong W."/>
            <person name="Wan A.T."/>
            <person name="Shi M."/>
            <person name="Liu X."/>
            <person name="Cao Q."/>
            <person name="Hui J.H.L."/>
            <person name="Sookrung N."/>
            <person name="Leung T.F."/>
            <person name="Tungtrongchitr A."/>
            <person name="Tsui S.K.W."/>
        </authorList>
    </citation>
    <scope>NUCLEOTIDE SEQUENCE [LARGE SCALE GENOMIC DNA]</scope>
    <source>
        <strain evidence="1">PWHHKU_190912</strain>
    </source>
</reference>
<keyword evidence="2" id="KW-1185">Reference proteome</keyword>
<sequence>MRSEDSPKYYPAFVFSVGKPRKAQPVYKCELKTNVYRPKCEPKTNDALIFTFSLQVYNNNYCDVQIGNISFWNAMEFLLNWAYWTDFDYRFLDSRLDDKSFSTE</sequence>
<protein>
    <submittedName>
        <fullName evidence="1">Uncharacterized protein</fullName>
    </submittedName>
</protein>